<evidence type="ECO:0000256" key="4">
    <source>
        <dbReference type="ARBA" id="ARBA00011207"/>
    </source>
</evidence>
<feature type="domain" description="Insulin-like" evidence="15">
    <location>
        <begin position="28"/>
        <end position="111"/>
    </location>
</feature>
<comment type="similarity">
    <text evidence="3 13">Belongs to the insulin family.</text>
</comment>
<dbReference type="InterPro" id="IPR016179">
    <property type="entry name" value="Insulin-like"/>
</dbReference>
<dbReference type="SUPFAM" id="SSF56994">
    <property type="entry name" value="Insulin-like"/>
    <property type="match status" value="1"/>
</dbReference>
<dbReference type="GeneID" id="113143194"/>
<evidence type="ECO:0000256" key="14">
    <source>
        <dbReference type="SAM" id="SignalP"/>
    </source>
</evidence>
<evidence type="ECO:0000256" key="3">
    <source>
        <dbReference type="ARBA" id="ARBA00009034"/>
    </source>
</evidence>
<keyword evidence="8" id="KW-0165">Cleavage on pair of basic residues</keyword>
<sequence length="112" mass="12479">MAALWLHTVSLLVLLVMSCPVSQAIASQHICGPHLVNALHLVCGERGFLYMPRGDNSPVQRFLHPMAARAASVGDENKVTEQEQMEIVVKRGIVEECCHRPCSLFDLENYCF</sequence>
<dbReference type="CDD" id="cd04367">
    <property type="entry name" value="IlGF_insulin_like"/>
    <property type="match status" value="1"/>
</dbReference>
<evidence type="ECO:0000259" key="15">
    <source>
        <dbReference type="SMART" id="SM00078"/>
    </source>
</evidence>
<dbReference type="InParanoid" id="A0A7N8WMJ5"/>
<organism evidence="16 17">
    <name type="scientific">Mastacembelus armatus</name>
    <name type="common">zig-zag eel</name>
    <dbReference type="NCBI Taxonomy" id="205130"/>
    <lineage>
        <taxon>Eukaryota</taxon>
        <taxon>Metazoa</taxon>
        <taxon>Chordata</taxon>
        <taxon>Craniata</taxon>
        <taxon>Vertebrata</taxon>
        <taxon>Euteleostomi</taxon>
        <taxon>Actinopterygii</taxon>
        <taxon>Neopterygii</taxon>
        <taxon>Teleostei</taxon>
        <taxon>Neoteleostei</taxon>
        <taxon>Acanthomorphata</taxon>
        <taxon>Anabantaria</taxon>
        <taxon>Synbranchiformes</taxon>
        <taxon>Mastacembelidae</taxon>
        <taxon>Mastacembelus</taxon>
    </lineage>
</organism>
<dbReference type="AlphaFoldDB" id="A0A7N8WMJ5"/>
<keyword evidence="10 14" id="KW-0732">Signal</keyword>
<dbReference type="GeneTree" id="ENSGT00940000164327"/>
<evidence type="ECO:0000313" key="17">
    <source>
        <dbReference type="Proteomes" id="UP000261640"/>
    </source>
</evidence>
<dbReference type="PRINTS" id="PR00276">
    <property type="entry name" value="INSULINFAMLY"/>
</dbReference>
<dbReference type="GO" id="GO:0005179">
    <property type="term" value="F:hormone activity"/>
    <property type="evidence" value="ECO:0007669"/>
    <property type="project" value="UniProtKB-KW"/>
</dbReference>
<dbReference type="PANTHER" id="PTHR11454:SF9">
    <property type="entry name" value="INSULIN"/>
    <property type="match status" value="1"/>
</dbReference>
<feature type="signal peptide" evidence="14">
    <location>
        <begin position="1"/>
        <end position="24"/>
    </location>
</feature>
<dbReference type="FunFam" id="1.10.100.10:FF:000003">
    <property type="entry name" value="Insulin"/>
    <property type="match status" value="1"/>
</dbReference>
<reference evidence="16" key="1">
    <citation type="submission" date="2025-08" db="UniProtKB">
        <authorList>
            <consortium name="Ensembl"/>
        </authorList>
    </citation>
    <scope>IDENTIFICATION</scope>
</reference>
<dbReference type="InterPro" id="IPR022352">
    <property type="entry name" value="Ins/IGF/rlx"/>
</dbReference>
<keyword evidence="6 13" id="KW-0964">Secreted</keyword>
<evidence type="ECO:0000313" key="16">
    <source>
        <dbReference type="Ensembl" id="ENSMAMP00000039526.1"/>
    </source>
</evidence>
<dbReference type="Ensembl" id="ENSMAMT00000042254.1">
    <property type="protein sequence ID" value="ENSMAMP00000039526.1"/>
    <property type="gene ID" value="ENSMAMG00000024376.1"/>
</dbReference>
<keyword evidence="7 13" id="KW-0313">Glucose metabolism</keyword>
<evidence type="ECO:0000256" key="6">
    <source>
        <dbReference type="ARBA" id="ARBA00022525"/>
    </source>
</evidence>
<evidence type="ECO:0000256" key="1">
    <source>
        <dbReference type="ARBA" id="ARBA00002985"/>
    </source>
</evidence>
<keyword evidence="12 13" id="KW-0119">Carbohydrate metabolism</keyword>
<dbReference type="RefSeq" id="XP_026184472.1">
    <property type="nucleotide sequence ID" value="XM_026328687.1"/>
</dbReference>
<evidence type="ECO:0000256" key="9">
    <source>
        <dbReference type="ARBA" id="ARBA00022702"/>
    </source>
</evidence>
<dbReference type="Proteomes" id="UP000261640">
    <property type="component" value="Unplaced"/>
</dbReference>
<evidence type="ECO:0000256" key="5">
    <source>
        <dbReference type="ARBA" id="ARBA00020180"/>
    </source>
</evidence>
<comment type="subcellular location">
    <subcellularLocation>
        <location evidence="2 13">Secreted</location>
    </subcellularLocation>
</comment>
<dbReference type="PROSITE" id="PS00262">
    <property type="entry name" value="INSULIN"/>
    <property type="match status" value="1"/>
</dbReference>
<evidence type="ECO:0000256" key="2">
    <source>
        <dbReference type="ARBA" id="ARBA00004613"/>
    </source>
</evidence>
<dbReference type="InterPro" id="IPR036438">
    <property type="entry name" value="Insulin-like_sf"/>
</dbReference>
<dbReference type="InterPro" id="IPR022353">
    <property type="entry name" value="Insulin_CS"/>
</dbReference>
<evidence type="ECO:0000256" key="8">
    <source>
        <dbReference type="ARBA" id="ARBA00022685"/>
    </source>
</evidence>
<evidence type="ECO:0000256" key="13">
    <source>
        <dbReference type="RuleBase" id="RU000406"/>
    </source>
</evidence>
<protein>
    <recommendedName>
        <fullName evidence="5 13">Insulin</fullName>
    </recommendedName>
</protein>
<feature type="chain" id="PRO_5031392967" description="Insulin" evidence="14">
    <location>
        <begin position="25"/>
        <end position="112"/>
    </location>
</feature>
<accession>A0A7N8WMJ5</accession>
<evidence type="ECO:0000256" key="10">
    <source>
        <dbReference type="ARBA" id="ARBA00022729"/>
    </source>
</evidence>
<dbReference type="OrthoDB" id="10019596at2759"/>
<dbReference type="InterPro" id="IPR004825">
    <property type="entry name" value="Insulin"/>
</dbReference>
<dbReference type="SMART" id="SM00078">
    <property type="entry name" value="IlGF"/>
    <property type="match status" value="1"/>
</dbReference>
<dbReference type="GO" id="GO:0005615">
    <property type="term" value="C:extracellular space"/>
    <property type="evidence" value="ECO:0007669"/>
    <property type="project" value="TreeGrafter"/>
</dbReference>
<comment type="function">
    <text evidence="1 13">Insulin decreases blood glucose concentration. It increases cell permeability to monosaccharides, amino acids and fatty acids. It accelerates glycolysis, the pentose phosphate cycle, and glycogen synthesis in liver.</text>
</comment>
<keyword evidence="11" id="KW-1015">Disulfide bond</keyword>
<reference evidence="16" key="2">
    <citation type="submission" date="2025-09" db="UniProtKB">
        <authorList>
            <consortium name="Ensembl"/>
        </authorList>
    </citation>
    <scope>IDENTIFICATION</scope>
</reference>
<keyword evidence="17" id="KW-1185">Reference proteome</keyword>
<dbReference type="GO" id="GO:0006006">
    <property type="term" value="P:glucose metabolic process"/>
    <property type="evidence" value="ECO:0007669"/>
    <property type="project" value="UniProtKB-UniRule"/>
</dbReference>
<dbReference type="PRINTS" id="PR00277">
    <property type="entry name" value="INSULIN"/>
</dbReference>
<evidence type="ECO:0000256" key="12">
    <source>
        <dbReference type="ARBA" id="ARBA00023277"/>
    </source>
</evidence>
<keyword evidence="9 13" id="KW-0372">Hormone</keyword>
<dbReference type="Gene3D" id="1.10.100.10">
    <property type="entry name" value="Insulin-like"/>
    <property type="match status" value="1"/>
</dbReference>
<evidence type="ECO:0000256" key="11">
    <source>
        <dbReference type="ARBA" id="ARBA00023157"/>
    </source>
</evidence>
<dbReference type="RefSeq" id="XP_026184473.1">
    <property type="nucleotide sequence ID" value="XM_026328688.1"/>
</dbReference>
<evidence type="ECO:0000256" key="7">
    <source>
        <dbReference type="ARBA" id="ARBA00022526"/>
    </source>
</evidence>
<proteinExistence type="inferred from homology"/>
<comment type="subunit">
    <text evidence="4 13">Heterodimer of a B chain and an A chain linked by two disulfide bonds.</text>
</comment>
<dbReference type="PANTHER" id="PTHR11454">
    <property type="entry name" value="INSULIN/INSULIN GROWTH FACTOR"/>
    <property type="match status" value="1"/>
</dbReference>
<dbReference type="Pfam" id="PF00049">
    <property type="entry name" value="Insulin"/>
    <property type="match status" value="1"/>
</dbReference>
<name>A0A7N8WMJ5_9TELE</name>